<proteinExistence type="predicted"/>
<protein>
    <submittedName>
        <fullName evidence="1">Uncharacterized protein</fullName>
    </submittedName>
</protein>
<gene>
    <name evidence="1" type="ORF">PACLA_8A074349</name>
</gene>
<dbReference type="SUPFAM" id="SSF50242">
    <property type="entry name" value="TIMP-like"/>
    <property type="match status" value="1"/>
</dbReference>
<name>A0A6S7JM69_PARCT</name>
<evidence type="ECO:0000313" key="2">
    <source>
        <dbReference type="Proteomes" id="UP001152795"/>
    </source>
</evidence>
<dbReference type="Proteomes" id="UP001152795">
    <property type="component" value="Unassembled WGS sequence"/>
</dbReference>
<dbReference type="OrthoDB" id="6021170at2759"/>
<dbReference type="PROSITE" id="PS51257">
    <property type="entry name" value="PROKAR_LIPOPROTEIN"/>
    <property type="match status" value="1"/>
</dbReference>
<sequence>MKLIVFSLCLLGLVSCSFQCSPPGIPNWKPLSIEERARKAPLVIKAYLVQSFANILSATTPRSRRCFHVTQIYKGSLYPGDHNYICAERFGDGAQCLSDVSYGQPYIIFLNKIKNSYVARYDDIHSAVVRFDQISLQEELRKGLCCPSNRDCNKQLPCSRNGCGVTLCDCGLRPKGSTPGIPGKPGPPGSN</sequence>
<organism evidence="1 2">
    <name type="scientific">Paramuricea clavata</name>
    <name type="common">Red gorgonian</name>
    <name type="synonym">Violescent sea-whip</name>
    <dbReference type="NCBI Taxonomy" id="317549"/>
    <lineage>
        <taxon>Eukaryota</taxon>
        <taxon>Metazoa</taxon>
        <taxon>Cnidaria</taxon>
        <taxon>Anthozoa</taxon>
        <taxon>Octocorallia</taxon>
        <taxon>Malacalcyonacea</taxon>
        <taxon>Plexauridae</taxon>
        <taxon>Paramuricea</taxon>
    </lineage>
</organism>
<dbReference type="InterPro" id="IPR008993">
    <property type="entry name" value="TIMP-like_OB-fold"/>
</dbReference>
<comment type="caution">
    <text evidence="1">The sequence shown here is derived from an EMBL/GenBank/DDBJ whole genome shotgun (WGS) entry which is preliminary data.</text>
</comment>
<reference evidence="1" key="1">
    <citation type="submission" date="2020-04" db="EMBL/GenBank/DDBJ databases">
        <authorList>
            <person name="Alioto T."/>
            <person name="Alioto T."/>
            <person name="Gomez Garrido J."/>
        </authorList>
    </citation>
    <scope>NUCLEOTIDE SEQUENCE</scope>
    <source>
        <strain evidence="1">A484AB</strain>
    </source>
</reference>
<dbReference type="Gene3D" id="2.40.50.120">
    <property type="match status" value="1"/>
</dbReference>
<evidence type="ECO:0000313" key="1">
    <source>
        <dbReference type="EMBL" id="CAB4017652.1"/>
    </source>
</evidence>
<accession>A0A6S7JM69</accession>
<dbReference type="EMBL" id="CACRXK020009644">
    <property type="protein sequence ID" value="CAB4017652.1"/>
    <property type="molecule type" value="Genomic_DNA"/>
</dbReference>
<dbReference type="AlphaFoldDB" id="A0A6S7JM69"/>
<keyword evidence="2" id="KW-1185">Reference proteome</keyword>